<dbReference type="AlphaFoldDB" id="A0A2N5SY98"/>
<dbReference type="FunFam" id="3.30.70.330:FF:000286">
    <property type="entry name" value="Putative pre-mRNA branch site protein p14"/>
    <property type="match status" value="1"/>
</dbReference>
<dbReference type="InterPro" id="IPR000504">
    <property type="entry name" value="RRM_dom"/>
</dbReference>
<protein>
    <recommendedName>
        <fullName evidence="8">RRM domain-containing protein</fullName>
    </recommendedName>
</protein>
<dbReference type="Gene3D" id="3.30.70.330">
    <property type="match status" value="1"/>
</dbReference>
<dbReference type="GO" id="GO:0005634">
    <property type="term" value="C:nucleus"/>
    <property type="evidence" value="ECO:0007669"/>
    <property type="project" value="UniProtKB-SubCell"/>
</dbReference>
<dbReference type="Proteomes" id="UP000235388">
    <property type="component" value="Unassembled WGS sequence"/>
</dbReference>
<keyword evidence="4" id="KW-0508">mRNA splicing</keyword>
<feature type="domain" description="RRM" evidence="8">
    <location>
        <begin position="56"/>
        <end position="131"/>
    </location>
</feature>
<evidence type="ECO:0000256" key="4">
    <source>
        <dbReference type="ARBA" id="ARBA00023187"/>
    </source>
</evidence>
<evidence type="ECO:0000256" key="7">
    <source>
        <dbReference type="SAM" id="MobiDB-lite"/>
    </source>
</evidence>
<keyword evidence="10" id="KW-1185">Reference proteome</keyword>
<evidence type="ECO:0000313" key="9">
    <source>
        <dbReference type="EMBL" id="PLW18220.1"/>
    </source>
</evidence>
<dbReference type="PROSITE" id="PS50102">
    <property type="entry name" value="RRM"/>
    <property type="match status" value="1"/>
</dbReference>
<dbReference type="EMBL" id="PGCJ01000835">
    <property type="protein sequence ID" value="PLW18220.1"/>
    <property type="molecule type" value="Genomic_DNA"/>
</dbReference>
<accession>A0A2N5SY98</accession>
<evidence type="ECO:0000256" key="3">
    <source>
        <dbReference type="ARBA" id="ARBA00022884"/>
    </source>
</evidence>
<feature type="region of interest" description="Disordered" evidence="7">
    <location>
        <begin position="1"/>
        <end position="20"/>
    </location>
</feature>
<comment type="subcellular location">
    <subcellularLocation>
        <location evidence="1">Nucleus</location>
    </subcellularLocation>
</comment>
<gene>
    <name evidence="9" type="ORF">PCANC_10362</name>
</gene>
<feature type="compositionally biased region" description="Basic and acidic residues" evidence="7">
    <location>
        <begin position="8"/>
        <end position="19"/>
    </location>
</feature>
<dbReference type="PANTHER" id="PTHR48034">
    <property type="entry name" value="TRANSFORMER-2 SEX-DETERMINING PROTEIN-RELATED"/>
    <property type="match status" value="1"/>
</dbReference>
<dbReference type="STRING" id="200324.A0A2N5SY98"/>
<dbReference type="CDD" id="cd12241">
    <property type="entry name" value="RRM_SF3B14"/>
    <property type="match status" value="1"/>
</dbReference>
<dbReference type="GO" id="GO:0006397">
    <property type="term" value="P:mRNA processing"/>
    <property type="evidence" value="ECO:0007669"/>
    <property type="project" value="UniProtKB-KW"/>
</dbReference>
<dbReference type="GO" id="GO:0008380">
    <property type="term" value="P:RNA splicing"/>
    <property type="evidence" value="ECO:0007669"/>
    <property type="project" value="UniProtKB-KW"/>
</dbReference>
<dbReference type="InterPro" id="IPR035979">
    <property type="entry name" value="RBD_domain_sf"/>
</dbReference>
<organism evidence="9 10">
    <name type="scientific">Puccinia coronata f. sp. avenae</name>
    <dbReference type="NCBI Taxonomy" id="200324"/>
    <lineage>
        <taxon>Eukaryota</taxon>
        <taxon>Fungi</taxon>
        <taxon>Dikarya</taxon>
        <taxon>Basidiomycota</taxon>
        <taxon>Pucciniomycotina</taxon>
        <taxon>Pucciniomycetes</taxon>
        <taxon>Pucciniales</taxon>
        <taxon>Pucciniaceae</taxon>
        <taxon>Puccinia</taxon>
    </lineage>
</organism>
<comment type="caution">
    <text evidence="9">The sequence shown here is derived from an EMBL/GenBank/DDBJ whole genome shotgun (WGS) entry which is preliminary data.</text>
</comment>
<evidence type="ECO:0000313" key="10">
    <source>
        <dbReference type="Proteomes" id="UP000235388"/>
    </source>
</evidence>
<proteinExistence type="predicted"/>
<dbReference type="OrthoDB" id="275748at2759"/>
<dbReference type="InterPro" id="IPR050441">
    <property type="entry name" value="RBM"/>
</dbReference>
<name>A0A2N5SY98_9BASI</name>
<dbReference type="InterPro" id="IPR034150">
    <property type="entry name" value="SF3B6_RRM"/>
</dbReference>
<keyword evidence="5" id="KW-0539">Nucleus</keyword>
<evidence type="ECO:0000256" key="6">
    <source>
        <dbReference type="PROSITE-ProRule" id="PRU00176"/>
    </source>
</evidence>
<reference evidence="9 10" key="1">
    <citation type="submission" date="2017-11" db="EMBL/GenBank/DDBJ databases">
        <title>De novo assembly and phasing of dikaryotic genomes from two isolates of Puccinia coronata f. sp. avenae, the causal agent of oat crown rust.</title>
        <authorList>
            <person name="Miller M.E."/>
            <person name="Zhang Y."/>
            <person name="Omidvar V."/>
            <person name="Sperschneider J."/>
            <person name="Schwessinger B."/>
            <person name="Raley C."/>
            <person name="Palmer J.M."/>
            <person name="Garnica D."/>
            <person name="Upadhyaya N."/>
            <person name="Rathjen J."/>
            <person name="Taylor J.M."/>
            <person name="Park R.F."/>
            <person name="Dodds P.N."/>
            <person name="Hirsch C.D."/>
            <person name="Kianian S.F."/>
            <person name="Figueroa M."/>
        </authorList>
    </citation>
    <scope>NUCLEOTIDE SEQUENCE [LARGE SCALE GENOMIC DNA]</scope>
    <source>
        <strain evidence="9">12NC29</strain>
    </source>
</reference>
<evidence type="ECO:0000256" key="1">
    <source>
        <dbReference type="ARBA" id="ARBA00004123"/>
    </source>
</evidence>
<dbReference type="SMART" id="SM00360">
    <property type="entry name" value="RRM"/>
    <property type="match status" value="1"/>
</dbReference>
<dbReference type="InterPro" id="IPR012677">
    <property type="entry name" value="Nucleotide-bd_a/b_plait_sf"/>
</dbReference>
<evidence type="ECO:0000256" key="5">
    <source>
        <dbReference type="ARBA" id="ARBA00023242"/>
    </source>
</evidence>
<dbReference type="Pfam" id="PF00076">
    <property type="entry name" value="RRM_1"/>
    <property type="match status" value="1"/>
</dbReference>
<evidence type="ECO:0000259" key="8">
    <source>
        <dbReference type="PROSITE" id="PS50102"/>
    </source>
</evidence>
<keyword evidence="3 6" id="KW-0694">RNA-binding</keyword>
<dbReference type="GO" id="GO:0003723">
    <property type="term" value="F:RNA binding"/>
    <property type="evidence" value="ECO:0007669"/>
    <property type="project" value="UniProtKB-UniRule"/>
</dbReference>
<sequence length="162" mass="18627">MTWSPTARPERRSDSEENRGNWLSCPPTLFHRETLHLPTMALARSHPVKLSGDVNRILFVKNLNYKTKGEDLYDLFGKYGAIRQIRIGTDAKTRGTAFVVYEDILDAKNAFDHLNGFHLQERYLVVLYHQFQRQAAKADLAKREAELTALKKAHNISDEKDS</sequence>
<evidence type="ECO:0000256" key="2">
    <source>
        <dbReference type="ARBA" id="ARBA00022664"/>
    </source>
</evidence>
<dbReference type="SUPFAM" id="SSF54928">
    <property type="entry name" value="RNA-binding domain, RBD"/>
    <property type="match status" value="1"/>
</dbReference>
<keyword evidence="2" id="KW-0507">mRNA processing</keyword>